<dbReference type="Proteomes" id="UP000323521">
    <property type="component" value="Chromosome"/>
</dbReference>
<organism evidence="3 4">
    <name type="scientific">Formimonas warabiya</name>
    <dbReference type="NCBI Taxonomy" id="1761012"/>
    <lineage>
        <taxon>Bacteria</taxon>
        <taxon>Bacillati</taxon>
        <taxon>Bacillota</taxon>
        <taxon>Clostridia</taxon>
        <taxon>Eubacteriales</taxon>
        <taxon>Peptococcaceae</taxon>
        <taxon>Candidatus Formimonas</taxon>
    </lineage>
</organism>
<dbReference type="AlphaFoldDB" id="A0A3G1KPK8"/>
<dbReference type="InterPro" id="IPR036005">
    <property type="entry name" value="Creatinase/aminopeptidase-like"/>
</dbReference>
<dbReference type="InterPro" id="IPR050659">
    <property type="entry name" value="Peptidase_M24B"/>
</dbReference>
<protein>
    <recommendedName>
        <fullName evidence="5">Aminopeptidase P family protein</fullName>
    </recommendedName>
</protein>
<dbReference type="InterPro" id="IPR000587">
    <property type="entry name" value="Creatinase_N"/>
</dbReference>
<gene>
    <name evidence="3" type="ORF">DCMF_06060</name>
</gene>
<dbReference type="PRINTS" id="PR00599">
    <property type="entry name" value="MAPEPTIDASE"/>
</dbReference>
<feature type="domain" description="Creatinase N-terminal" evidence="2">
    <location>
        <begin position="12"/>
        <end position="143"/>
    </location>
</feature>
<reference evidence="3 4" key="1">
    <citation type="submission" date="2016-10" db="EMBL/GenBank/DDBJ databases">
        <title>Complete Genome Sequence of Peptococcaceae strain DCMF.</title>
        <authorList>
            <person name="Edwards R.J."/>
            <person name="Holland S.I."/>
            <person name="Deshpande N.P."/>
            <person name="Wong Y.K."/>
            <person name="Ertan H."/>
            <person name="Manefield M."/>
            <person name="Russell T.L."/>
            <person name="Lee M.J."/>
        </authorList>
    </citation>
    <scope>NUCLEOTIDE SEQUENCE [LARGE SCALE GENOMIC DNA]</scope>
    <source>
        <strain evidence="3 4">DCMF</strain>
    </source>
</reference>
<evidence type="ECO:0000259" key="2">
    <source>
        <dbReference type="Pfam" id="PF01321"/>
    </source>
</evidence>
<evidence type="ECO:0000313" key="4">
    <source>
        <dbReference type="Proteomes" id="UP000323521"/>
    </source>
</evidence>
<name>A0A3G1KPK8_FORW1</name>
<dbReference type="Gene3D" id="3.40.350.10">
    <property type="entry name" value="Creatinase/prolidase N-terminal domain"/>
    <property type="match status" value="1"/>
</dbReference>
<evidence type="ECO:0008006" key="5">
    <source>
        <dbReference type="Google" id="ProtNLM"/>
    </source>
</evidence>
<dbReference type="GO" id="GO:0004177">
    <property type="term" value="F:aminopeptidase activity"/>
    <property type="evidence" value="ECO:0007669"/>
    <property type="project" value="UniProtKB-ARBA"/>
</dbReference>
<proteinExistence type="predicted"/>
<dbReference type="PANTHER" id="PTHR46112:SF2">
    <property type="entry name" value="XAA-PRO AMINOPEPTIDASE P-RELATED"/>
    <property type="match status" value="1"/>
</dbReference>
<dbReference type="InterPro" id="IPR000994">
    <property type="entry name" value="Pept_M24"/>
</dbReference>
<evidence type="ECO:0000313" key="3">
    <source>
        <dbReference type="EMBL" id="ATW24404.1"/>
    </source>
</evidence>
<dbReference type="PANTHER" id="PTHR46112">
    <property type="entry name" value="AMINOPEPTIDASE"/>
    <property type="match status" value="1"/>
</dbReference>
<dbReference type="Pfam" id="PF00557">
    <property type="entry name" value="Peptidase_M24"/>
    <property type="match status" value="1"/>
</dbReference>
<keyword evidence="4" id="KW-1185">Reference proteome</keyword>
<dbReference type="KEGG" id="fwa:DCMF_06060"/>
<dbReference type="SUPFAM" id="SSF55920">
    <property type="entry name" value="Creatinase/aminopeptidase"/>
    <property type="match status" value="1"/>
</dbReference>
<sequence length="375" mass="41274">MKNAYRVRQEIVGEKMAEKGITKVLVTNPINIFYLTGASIVPYERFMGLVLDGETGKSHLIIPGFEKGHCEEEGTLEIGYQDHEDALAIAADLVQGCEKLGVEKKTLPLFILEQLAALLKQKQPGPGVLCDLVEADYFLEEMRFHKDSGELEKMAKAAGYTVDILDKVKRKLVPGAMEQEIKFELLRQISLEGALMGPASPIQVSSGIHASLAHGIAGPKKIEAGDPVIIDFGVTFEHYRSDITRTFFVGKPQAEFEKMYRVVWEAQQKAIDTVRPGVAIKEVDLAARRHIEKEGYGAYFTTRVGHGLGLEIHEPPSMHQENEQALEEGMVFTIEPGIYIPGLGGVRIEDDVTVNKEGAVVLTDYAKALADVTLG</sequence>
<dbReference type="Pfam" id="PF01321">
    <property type="entry name" value="Creatinase_N"/>
    <property type="match status" value="1"/>
</dbReference>
<accession>A0A3G1KPK8</accession>
<dbReference type="SUPFAM" id="SSF53092">
    <property type="entry name" value="Creatinase/prolidase N-terminal domain"/>
    <property type="match status" value="1"/>
</dbReference>
<dbReference type="GO" id="GO:0008235">
    <property type="term" value="F:metalloexopeptidase activity"/>
    <property type="evidence" value="ECO:0007669"/>
    <property type="project" value="UniProtKB-ARBA"/>
</dbReference>
<dbReference type="EMBL" id="CP017634">
    <property type="protein sequence ID" value="ATW24404.1"/>
    <property type="molecule type" value="Genomic_DNA"/>
</dbReference>
<dbReference type="InterPro" id="IPR029149">
    <property type="entry name" value="Creatin/AminoP/Spt16_N"/>
</dbReference>
<feature type="domain" description="Peptidase M24" evidence="1">
    <location>
        <begin position="152"/>
        <end position="355"/>
    </location>
</feature>
<evidence type="ECO:0000259" key="1">
    <source>
        <dbReference type="Pfam" id="PF00557"/>
    </source>
</evidence>
<dbReference type="Gene3D" id="3.90.230.10">
    <property type="entry name" value="Creatinase/methionine aminopeptidase superfamily"/>
    <property type="match status" value="1"/>
</dbReference>
<dbReference type="InterPro" id="IPR001714">
    <property type="entry name" value="Pept_M24_MAP"/>
</dbReference>